<sequence length="107" mass="12197">MTSPLEENNNPRYIAGVSDEPKQMLQPITGYVYEPLLTLEKACEPLLDIIDRLEAHIWVAKQNSKNLADGLTEDESASIRLYTMEWDTAADKPRSSLYSQLNRTLKQ</sequence>
<dbReference type="AlphaFoldDB" id="A0A816FE62"/>
<keyword evidence="2" id="KW-1185">Reference proteome</keyword>
<dbReference type="EMBL" id="CAJNOR010011312">
    <property type="protein sequence ID" value="CAF1660382.1"/>
    <property type="molecule type" value="Genomic_DNA"/>
</dbReference>
<comment type="caution">
    <text evidence="1">The sequence shown here is derived from an EMBL/GenBank/DDBJ whole genome shotgun (WGS) entry which is preliminary data.</text>
</comment>
<evidence type="ECO:0000313" key="1">
    <source>
        <dbReference type="EMBL" id="CAF1660382.1"/>
    </source>
</evidence>
<organism evidence="1 2">
    <name type="scientific">Adineta ricciae</name>
    <name type="common">Rotifer</name>
    <dbReference type="NCBI Taxonomy" id="249248"/>
    <lineage>
        <taxon>Eukaryota</taxon>
        <taxon>Metazoa</taxon>
        <taxon>Spiralia</taxon>
        <taxon>Gnathifera</taxon>
        <taxon>Rotifera</taxon>
        <taxon>Eurotatoria</taxon>
        <taxon>Bdelloidea</taxon>
        <taxon>Adinetida</taxon>
        <taxon>Adinetidae</taxon>
        <taxon>Adineta</taxon>
    </lineage>
</organism>
<protein>
    <submittedName>
        <fullName evidence="1">Uncharacterized protein</fullName>
    </submittedName>
</protein>
<dbReference type="PROSITE" id="PS51996">
    <property type="entry name" value="TR_MART"/>
    <property type="match status" value="1"/>
</dbReference>
<accession>A0A816FE62</accession>
<gene>
    <name evidence="1" type="ORF">XAT740_LOCUS56739</name>
</gene>
<dbReference type="Proteomes" id="UP000663828">
    <property type="component" value="Unassembled WGS sequence"/>
</dbReference>
<proteinExistence type="predicted"/>
<reference evidence="1" key="1">
    <citation type="submission" date="2021-02" db="EMBL/GenBank/DDBJ databases">
        <authorList>
            <person name="Nowell W R."/>
        </authorList>
    </citation>
    <scope>NUCLEOTIDE SEQUENCE</scope>
</reference>
<feature type="non-terminal residue" evidence="1">
    <location>
        <position position="107"/>
    </location>
</feature>
<name>A0A816FE62_ADIRI</name>
<evidence type="ECO:0000313" key="2">
    <source>
        <dbReference type="Proteomes" id="UP000663828"/>
    </source>
</evidence>